<comment type="caution">
    <text evidence="1">The sequence shown here is derived from an EMBL/GenBank/DDBJ whole genome shotgun (WGS) entry which is preliminary data.</text>
</comment>
<organism evidence="1 2">
    <name type="scientific">Mycena albidolilacea</name>
    <dbReference type="NCBI Taxonomy" id="1033008"/>
    <lineage>
        <taxon>Eukaryota</taxon>
        <taxon>Fungi</taxon>
        <taxon>Dikarya</taxon>
        <taxon>Basidiomycota</taxon>
        <taxon>Agaricomycotina</taxon>
        <taxon>Agaricomycetes</taxon>
        <taxon>Agaricomycetidae</taxon>
        <taxon>Agaricales</taxon>
        <taxon>Marasmiineae</taxon>
        <taxon>Mycenaceae</taxon>
        <taxon>Mycena</taxon>
    </lineage>
</organism>
<evidence type="ECO:0000313" key="2">
    <source>
        <dbReference type="Proteomes" id="UP001218218"/>
    </source>
</evidence>
<accession>A0AAD7EMY8</accession>
<dbReference type="AlphaFoldDB" id="A0AAD7EMY8"/>
<protein>
    <submittedName>
        <fullName evidence="1">Uncharacterized protein</fullName>
    </submittedName>
</protein>
<name>A0AAD7EMY8_9AGAR</name>
<evidence type="ECO:0000313" key="1">
    <source>
        <dbReference type="EMBL" id="KAJ7342409.1"/>
    </source>
</evidence>
<dbReference type="Proteomes" id="UP001218218">
    <property type="component" value="Unassembled WGS sequence"/>
</dbReference>
<proteinExistence type="predicted"/>
<gene>
    <name evidence="1" type="ORF">DFH08DRAFT_963166</name>
</gene>
<sequence length="203" mass="21868">MTQWRSTHWGEILQPAPLSISLLGSILIISSSTDDFINVFVDPKTSGVGVQNGKIKVDQTKLQLAGTTVPARVSTIFFRQYGPGVTHPPKGFLVCHRLCAQSKEITETIDMTRLSLASASLEQMLPELKKAFGAFTSTLRANFSQLARFFDFVASLLCNRSVERFANDDTAQEADGNANASSRSDVVAKLADISAAASTGVTP</sequence>
<keyword evidence="2" id="KW-1185">Reference proteome</keyword>
<reference evidence="1" key="1">
    <citation type="submission" date="2023-03" db="EMBL/GenBank/DDBJ databases">
        <title>Massive genome expansion in bonnet fungi (Mycena s.s.) driven by repeated elements and novel gene families across ecological guilds.</title>
        <authorList>
            <consortium name="Lawrence Berkeley National Laboratory"/>
            <person name="Harder C.B."/>
            <person name="Miyauchi S."/>
            <person name="Viragh M."/>
            <person name="Kuo A."/>
            <person name="Thoen E."/>
            <person name="Andreopoulos B."/>
            <person name="Lu D."/>
            <person name="Skrede I."/>
            <person name="Drula E."/>
            <person name="Henrissat B."/>
            <person name="Morin E."/>
            <person name="Kohler A."/>
            <person name="Barry K."/>
            <person name="LaButti K."/>
            <person name="Morin E."/>
            <person name="Salamov A."/>
            <person name="Lipzen A."/>
            <person name="Mereny Z."/>
            <person name="Hegedus B."/>
            <person name="Baldrian P."/>
            <person name="Stursova M."/>
            <person name="Weitz H."/>
            <person name="Taylor A."/>
            <person name="Grigoriev I.V."/>
            <person name="Nagy L.G."/>
            <person name="Martin F."/>
            <person name="Kauserud H."/>
        </authorList>
    </citation>
    <scope>NUCLEOTIDE SEQUENCE</scope>
    <source>
        <strain evidence="1">CBHHK002</strain>
    </source>
</reference>
<dbReference type="EMBL" id="JARIHO010000025">
    <property type="protein sequence ID" value="KAJ7342409.1"/>
    <property type="molecule type" value="Genomic_DNA"/>
</dbReference>